<name>A0AAV2YIA6_9STRA</name>
<evidence type="ECO:0000256" key="15">
    <source>
        <dbReference type="PIRSR" id="PIRSR606539-3"/>
    </source>
</evidence>
<feature type="active site" description="4-aspartylphosphate intermediate" evidence="13">
    <location>
        <position position="505"/>
    </location>
</feature>
<evidence type="ECO:0000256" key="8">
    <source>
        <dbReference type="ARBA" id="ARBA00022842"/>
    </source>
</evidence>
<evidence type="ECO:0000256" key="5">
    <source>
        <dbReference type="ARBA" id="ARBA00022723"/>
    </source>
</evidence>
<keyword evidence="21" id="KW-1185">Reference proteome</keyword>
<evidence type="ECO:0000256" key="9">
    <source>
        <dbReference type="ARBA" id="ARBA00022967"/>
    </source>
</evidence>
<feature type="binding site" evidence="15">
    <location>
        <position position="930"/>
    </location>
    <ligand>
        <name>Mg(2+)</name>
        <dbReference type="ChEBI" id="CHEBI:18420"/>
    </ligand>
</feature>
<evidence type="ECO:0000259" key="19">
    <source>
        <dbReference type="Pfam" id="PF16212"/>
    </source>
</evidence>
<feature type="binding site" evidence="15">
    <location>
        <position position="926"/>
    </location>
    <ligand>
        <name>Mg(2+)</name>
        <dbReference type="ChEBI" id="CHEBI:18420"/>
    </ligand>
</feature>
<evidence type="ECO:0000256" key="7">
    <source>
        <dbReference type="ARBA" id="ARBA00022840"/>
    </source>
</evidence>
<feature type="transmembrane region" description="Helical" evidence="16">
    <location>
        <begin position="183"/>
        <end position="200"/>
    </location>
</feature>
<dbReference type="InterPro" id="IPR044492">
    <property type="entry name" value="P_typ_ATPase_HD_dom"/>
</dbReference>
<feature type="transmembrane region" description="Helical" evidence="16">
    <location>
        <begin position="1167"/>
        <end position="1190"/>
    </location>
</feature>
<comment type="similarity">
    <text evidence="2 16">Belongs to the cation transport ATPase (P-type) (TC 3.A.3) family. Type IV subfamily.</text>
</comment>
<reference evidence="20" key="2">
    <citation type="journal article" date="2023" name="Microbiol Resour">
        <title>Decontamination and Annotation of the Draft Genome Sequence of the Oomycete Lagenidium giganteum ARSEF 373.</title>
        <authorList>
            <person name="Morgan W.R."/>
            <person name="Tartar A."/>
        </authorList>
    </citation>
    <scope>NUCLEOTIDE SEQUENCE</scope>
    <source>
        <strain evidence="20">ARSEF 373</strain>
    </source>
</reference>
<evidence type="ECO:0000256" key="12">
    <source>
        <dbReference type="ARBA" id="ARBA00034036"/>
    </source>
</evidence>
<feature type="transmembrane region" description="Helical" evidence="16">
    <location>
        <begin position="1013"/>
        <end position="1036"/>
    </location>
</feature>
<evidence type="ECO:0000256" key="3">
    <source>
        <dbReference type="ARBA" id="ARBA00022448"/>
    </source>
</evidence>
<comment type="cofactor">
    <cofactor evidence="15">
        <name>Mg(2+)</name>
        <dbReference type="ChEBI" id="CHEBI:18420"/>
    </cofactor>
</comment>
<feature type="binding site" evidence="14">
    <location>
        <position position="658"/>
    </location>
    <ligand>
        <name>ATP</name>
        <dbReference type="ChEBI" id="CHEBI:30616"/>
    </ligand>
</feature>
<feature type="compositionally biased region" description="Basic residues" evidence="17">
    <location>
        <begin position="1"/>
        <end position="10"/>
    </location>
</feature>
<dbReference type="InterPro" id="IPR036412">
    <property type="entry name" value="HAD-like_sf"/>
</dbReference>
<dbReference type="InterPro" id="IPR032631">
    <property type="entry name" value="P-type_ATPase_N"/>
</dbReference>
<accession>A0AAV2YIA6</accession>
<dbReference type="GO" id="GO:0000287">
    <property type="term" value="F:magnesium ion binding"/>
    <property type="evidence" value="ECO:0007669"/>
    <property type="project" value="UniProtKB-UniRule"/>
</dbReference>
<feature type="transmembrane region" description="Helical" evidence="16">
    <location>
        <begin position="983"/>
        <end position="1001"/>
    </location>
</feature>
<feature type="binding site" evidence="14">
    <location>
        <position position="905"/>
    </location>
    <ligand>
        <name>ATP</name>
        <dbReference type="ChEBI" id="CHEBI:30616"/>
    </ligand>
</feature>
<dbReference type="Gene3D" id="2.70.150.10">
    <property type="entry name" value="Calcium-transporting ATPase, cytoplasmic transduction domain A"/>
    <property type="match status" value="1"/>
</dbReference>
<dbReference type="PANTHER" id="PTHR24092:SF180">
    <property type="entry name" value="PHOSPHOLIPID-TRANSPORTING ATPASE DNF1-RELATED"/>
    <property type="match status" value="1"/>
</dbReference>
<feature type="binding site" evidence="15">
    <location>
        <position position="507"/>
    </location>
    <ligand>
        <name>Mg(2+)</name>
        <dbReference type="ChEBI" id="CHEBI:18420"/>
    </ligand>
</feature>
<organism evidence="20 21">
    <name type="scientific">Lagenidium giganteum</name>
    <dbReference type="NCBI Taxonomy" id="4803"/>
    <lineage>
        <taxon>Eukaryota</taxon>
        <taxon>Sar</taxon>
        <taxon>Stramenopiles</taxon>
        <taxon>Oomycota</taxon>
        <taxon>Peronosporomycetes</taxon>
        <taxon>Pythiales</taxon>
        <taxon>Pythiaceae</taxon>
    </lineage>
</organism>
<evidence type="ECO:0000259" key="18">
    <source>
        <dbReference type="Pfam" id="PF16209"/>
    </source>
</evidence>
<feature type="binding site" evidence="14">
    <location>
        <position position="617"/>
    </location>
    <ligand>
        <name>ATP</name>
        <dbReference type="ChEBI" id="CHEBI:30616"/>
    </ligand>
</feature>
<dbReference type="Pfam" id="PF13246">
    <property type="entry name" value="Cation_ATPase"/>
    <property type="match status" value="1"/>
</dbReference>
<dbReference type="InterPro" id="IPR023214">
    <property type="entry name" value="HAD_sf"/>
</dbReference>
<feature type="binding site" evidence="14">
    <location>
        <position position="506"/>
    </location>
    <ligand>
        <name>ATP</name>
        <dbReference type="ChEBI" id="CHEBI:30616"/>
    </ligand>
</feature>
<feature type="transmembrane region" description="Helical" evidence="16">
    <location>
        <begin position="1102"/>
        <end position="1122"/>
    </location>
</feature>
<comment type="subcellular location">
    <subcellularLocation>
        <location evidence="1">Endomembrane system</location>
        <topology evidence="1">Multi-pass membrane protein</topology>
    </subcellularLocation>
    <subcellularLocation>
        <location evidence="16">Membrane</location>
        <topology evidence="16">Multi-pass membrane protein</topology>
    </subcellularLocation>
</comment>
<feature type="binding site" evidence="14">
    <location>
        <position position="804"/>
    </location>
    <ligand>
        <name>ATP</name>
        <dbReference type="ChEBI" id="CHEBI:30616"/>
    </ligand>
</feature>
<dbReference type="Proteomes" id="UP001146120">
    <property type="component" value="Unassembled WGS sequence"/>
</dbReference>
<dbReference type="Gene3D" id="3.40.50.1000">
    <property type="entry name" value="HAD superfamily/HAD-like"/>
    <property type="match status" value="1"/>
</dbReference>
<keyword evidence="7 14" id="KW-0067">ATP-binding</keyword>
<keyword evidence="3" id="KW-0813">Transport</keyword>
<dbReference type="FunFam" id="3.40.50.1000:FF:000080">
    <property type="entry name" value="Phospholipid-transporting ATPase"/>
    <property type="match status" value="1"/>
</dbReference>
<feature type="binding site" evidence="14">
    <location>
        <position position="806"/>
    </location>
    <ligand>
        <name>ATP</name>
        <dbReference type="ChEBI" id="CHEBI:30616"/>
    </ligand>
</feature>
<feature type="binding site" evidence="14">
    <location>
        <position position="899"/>
    </location>
    <ligand>
        <name>ATP</name>
        <dbReference type="ChEBI" id="CHEBI:30616"/>
    </ligand>
</feature>
<gene>
    <name evidence="20" type="ORF">N0F65_003653</name>
</gene>
<feature type="domain" description="P-type ATPase N-terminal" evidence="18">
    <location>
        <begin position="117"/>
        <end position="180"/>
    </location>
</feature>
<feature type="transmembrane region" description="Helical" evidence="16">
    <location>
        <begin position="1134"/>
        <end position="1155"/>
    </location>
</feature>
<dbReference type="PRINTS" id="PR00119">
    <property type="entry name" value="CATATPASE"/>
</dbReference>
<feature type="binding site" evidence="14">
    <location>
        <position position="507"/>
    </location>
    <ligand>
        <name>ATP</name>
        <dbReference type="ChEBI" id="CHEBI:30616"/>
    </ligand>
</feature>
<keyword evidence="10 16" id="KW-1133">Transmembrane helix</keyword>
<keyword evidence="11 16" id="KW-0472">Membrane</keyword>
<keyword evidence="8 15" id="KW-0460">Magnesium</keyword>
<keyword evidence="5 15" id="KW-0479">Metal-binding</keyword>
<keyword evidence="9 16" id="KW-1278">Translocase</keyword>
<dbReference type="SFLD" id="SFLDS00003">
    <property type="entry name" value="Haloacid_Dehalogenase"/>
    <property type="match status" value="1"/>
</dbReference>
<evidence type="ECO:0000256" key="4">
    <source>
        <dbReference type="ARBA" id="ARBA00022692"/>
    </source>
</evidence>
<dbReference type="NCBIfam" id="TIGR01494">
    <property type="entry name" value="ATPase_P-type"/>
    <property type="match status" value="1"/>
</dbReference>
<dbReference type="GO" id="GO:0005524">
    <property type="term" value="F:ATP binding"/>
    <property type="evidence" value="ECO:0007669"/>
    <property type="project" value="UniProtKB-UniRule"/>
</dbReference>
<dbReference type="SUPFAM" id="SSF81660">
    <property type="entry name" value="Metal cation-transporting ATPase, ATP-binding domain N"/>
    <property type="match status" value="1"/>
</dbReference>
<dbReference type="InterPro" id="IPR032630">
    <property type="entry name" value="P_typ_ATPase_c"/>
</dbReference>
<evidence type="ECO:0000256" key="14">
    <source>
        <dbReference type="PIRSR" id="PIRSR606539-2"/>
    </source>
</evidence>
<dbReference type="SUPFAM" id="SSF81665">
    <property type="entry name" value="Calcium ATPase, transmembrane domain M"/>
    <property type="match status" value="1"/>
</dbReference>
<dbReference type="InterPro" id="IPR006539">
    <property type="entry name" value="P-type_ATPase_IV"/>
</dbReference>
<comment type="catalytic activity">
    <reaction evidence="12 16">
        <text>ATP + H2O + phospholipidSide 1 = ADP + phosphate + phospholipidSide 2.</text>
        <dbReference type="EC" id="7.6.2.1"/>
    </reaction>
</comment>
<dbReference type="SFLD" id="SFLDF00027">
    <property type="entry name" value="p-type_atpase"/>
    <property type="match status" value="1"/>
</dbReference>
<dbReference type="InterPro" id="IPR018303">
    <property type="entry name" value="ATPase_P-typ_P_site"/>
</dbReference>
<dbReference type="InterPro" id="IPR023299">
    <property type="entry name" value="ATPase_P-typ_cyto_dom_N"/>
</dbReference>
<evidence type="ECO:0000256" key="6">
    <source>
        <dbReference type="ARBA" id="ARBA00022741"/>
    </source>
</evidence>
<dbReference type="GO" id="GO:0005886">
    <property type="term" value="C:plasma membrane"/>
    <property type="evidence" value="ECO:0007669"/>
    <property type="project" value="TreeGrafter"/>
</dbReference>
<comment type="caution">
    <text evidence="20">The sequence shown here is derived from an EMBL/GenBank/DDBJ whole genome shotgun (WGS) entry which is preliminary data.</text>
</comment>
<evidence type="ECO:0000256" key="1">
    <source>
        <dbReference type="ARBA" id="ARBA00004127"/>
    </source>
</evidence>
<feature type="binding site" evidence="14">
    <location>
        <position position="717"/>
    </location>
    <ligand>
        <name>ATP</name>
        <dbReference type="ChEBI" id="CHEBI:30616"/>
    </ligand>
</feature>
<dbReference type="PROSITE" id="PS00154">
    <property type="entry name" value="ATPASE_E1_E2"/>
    <property type="match status" value="1"/>
</dbReference>
<dbReference type="InterPro" id="IPR023298">
    <property type="entry name" value="ATPase_P-typ_TM_dom_sf"/>
</dbReference>
<evidence type="ECO:0000256" key="10">
    <source>
        <dbReference type="ARBA" id="ARBA00022989"/>
    </source>
</evidence>
<feature type="binding site" evidence="14">
    <location>
        <position position="929"/>
    </location>
    <ligand>
        <name>ATP</name>
        <dbReference type="ChEBI" id="CHEBI:30616"/>
    </ligand>
</feature>
<feature type="compositionally biased region" description="Basic and acidic residues" evidence="17">
    <location>
        <begin position="69"/>
        <end position="93"/>
    </location>
</feature>
<evidence type="ECO:0000256" key="13">
    <source>
        <dbReference type="PIRSR" id="PIRSR606539-1"/>
    </source>
</evidence>
<feature type="transmembrane region" description="Helical" evidence="16">
    <location>
        <begin position="391"/>
        <end position="412"/>
    </location>
</feature>
<dbReference type="SUPFAM" id="SSF81653">
    <property type="entry name" value="Calcium ATPase, transduction domain A"/>
    <property type="match status" value="1"/>
</dbReference>
<dbReference type="InterPro" id="IPR001757">
    <property type="entry name" value="P_typ_ATPase"/>
</dbReference>
<feature type="transmembrane region" description="Helical" evidence="16">
    <location>
        <begin position="440"/>
        <end position="459"/>
    </location>
</feature>
<evidence type="ECO:0000256" key="16">
    <source>
        <dbReference type="RuleBase" id="RU362033"/>
    </source>
</evidence>
<keyword evidence="4 16" id="KW-0812">Transmembrane</keyword>
<feature type="transmembrane region" description="Helical" evidence="16">
    <location>
        <begin position="1066"/>
        <end position="1090"/>
    </location>
</feature>
<dbReference type="GO" id="GO:0045332">
    <property type="term" value="P:phospholipid translocation"/>
    <property type="evidence" value="ECO:0007669"/>
    <property type="project" value="TreeGrafter"/>
</dbReference>
<evidence type="ECO:0000313" key="20">
    <source>
        <dbReference type="EMBL" id="DAZ93603.1"/>
    </source>
</evidence>
<dbReference type="EMBL" id="DAKRPA010000304">
    <property type="protein sequence ID" value="DAZ93603.1"/>
    <property type="molecule type" value="Genomic_DNA"/>
</dbReference>
<dbReference type="Pfam" id="PF16212">
    <property type="entry name" value="PhoLip_ATPase_C"/>
    <property type="match status" value="1"/>
</dbReference>
<dbReference type="EC" id="7.6.2.1" evidence="16"/>
<proteinExistence type="inferred from homology"/>
<dbReference type="GO" id="GO:0012505">
    <property type="term" value="C:endomembrane system"/>
    <property type="evidence" value="ECO:0007669"/>
    <property type="project" value="UniProtKB-SubCell"/>
</dbReference>
<evidence type="ECO:0000256" key="11">
    <source>
        <dbReference type="ARBA" id="ARBA00023136"/>
    </source>
</evidence>
<dbReference type="GO" id="GO:0016887">
    <property type="term" value="F:ATP hydrolysis activity"/>
    <property type="evidence" value="ECO:0007669"/>
    <property type="project" value="InterPro"/>
</dbReference>
<dbReference type="SUPFAM" id="SSF56784">
    <property type="entry name" value="HAD-like"/>
    <property type="match status" value="1"/>
</dbReference>
<dbReference type="NCBIfam" id="TIGR01652">
    <property type="entry name" value="ATPase-Plipid"/>
    <property type="match status" value="1"/>
</dbReference>
<feature type="binding site" evidence="14">
    <location>
        <position position="505"/>
    </location>
    <ligand>
        <name>ATP</name>
        <dbReference type="ChEBI" id="CHEBI:30616"/>
    </ligand>
</feature>
<feature type="transmembrane region" description="Helical" evidence="16">
    <location>
        <begin position="149"/>
        <end position="171"/>
    </location>
</feature>
<feature type="binding site" evidence="15">
    <location>
        <position position="505"/>
    </location>
    <ligand>
        <name>Mg(2+)</name>
        <dbReference type="ChEBI" id="CHEBI:18420"/>
    </ligand>
</feature>
<dbReference type="FunFam" id="3.40.1110.10:FF:000231">
    <property type="entry name" value="Phospholipid-transporting ATPase"/>
    <property type="match status" value="1"/>
</dbReference>
<dbReference type="PANTHER" id="PTHR24092">
    <property type="entry name" value="PROBABLE PHOSPHOLIPID-TRANSPORTING ATPASE"/>
    <property type="match status" value="1"/>
</dbReference>
<protein>
    <recommendedName>
        <fullName evidence="16">Phospholipid-transporting ATPase</fullName>
        <ecNumber evidence="16">7.6.2.1</ecNumber>
    </recommendedName>
</protein>
<evidence type="ECO:0000256" key="17">
    <source>
        <dbReference type="SAM" id="MobiDB-lite"/>
    </source>
</evidence>
<reference evidence="20" key="1">
    <citation type="submission" date="2022-11" db="EMBL/GenBank/DDBJ databases">
        <authorList>
            <person name="Morgan W.R."/>
            <person name="Tartar A."/>
        </authorList>
    </citation>
    <scope>NUCLEOTIDE SEQUENCE</scope>
    <source>
        <strain evidence="20">ARSEF 373</strain>
    </source>
</reference>
<dbReference type="Gene3D" id="3.40.1110.10">
    <property type="entry name" value="Calcium-transporting ATPase, cytoplasmic domain N"/>
    <property type="match status" value="1"/>
</dbReference>
<dbReference type="SFLD" id="SFLDG00002">
    <property type="entry name" value="C1.7:_P-type_atpase_like"/>
    <property type="match status" value="1"/>
</dbReference>
<sequence length="1376" mass="153691">MTRRGPARRHKGEDEGLLAAEDQGGVPDSPVGASEDAVSPVNELSIPVRSNADAYAELESPALANQRLITKEKPQRQHHAERDASERGSDSRHSAPAPPPPPAAHSLDDSKAELREVYFNYDPGNAVFTKCTNVIVTSKYTVIMFLPKFLFESFSKVANFFFLVVCILQSIKPISNTYGVPTNAPVLFFVIAIDAVFAIMEDMRRHQSDREANSAICHIVRQGNVEDARWSEVKVGDFLQIRNREVIPADVLILAVSEPAGEAASGICYVETKSLDGETNLKLRQAIPPTMSFLANAAELLSLRGVVKCEQPNPYINKFAGKVEVAVGDGCGVEVMPLSAKNILLRGCNLRNTDWVFGLVLNTGSDTKIMQSASAAPSKWSDVMLTINKMIFILCFMLFCFCTLAATCYITLQYEIVQDTWYIQSDDFDRPRWQAFLQMLFYYFLLLYQVIPISLYVSMTSVKFLQARFMAWDKEMYHEETDTPAIVRTMELNEELGQISYVFSDKTGTLTCNVMEFRKCSINGVSYGSGITEIGRAALVRAGKPIPEEPKMEPGMKKMPYVNFVDPKLFKTLRGEAGEAQKNKVELFFEHLSVCHTVIPEKLDSGEIRLSASSPDEQALVAGAAFVGYKFENRSVGRACIEVMGQRQFFDVLEVLEFNSTRKRMSVVVRRPSGELFLYSKGADMMIYQRLKNDPSMEKIKGVTMEHMEQYADDGLRTLALAVKKLDERWFKEWKMRFDEAQGNVDQIERRKDGKPNAIDDLMEEIERDLELIGATAIEDKLQDGVPRCLSRLTAAGIKVWMLTGDKEETAINISYACSLLDNSINQVVINCSVCPNEHAIQQRLTQAAREHSDRLRTEPRAQIALIIDGEALEWALKPSTAPTLLEFAQLCRAVICNRVSPAQKADMVRLVRENIITARTLAIGDGANDVAMIQAAHVGVGISGQEGMQAVNSSDYAIAQFRFLERLLLVHGRWNYIRISKLVLYMFYKNITLVLAQYWYGFLSGASGSKMYWELAVQVYNVAFTGLPIVILGVMDKDLPACFSIENPDLYKRGPNRDFFNYWNFFRWIGAAIFESFVIFVVIILGFQGADTAHPGSESRVEFGMVAFSLTVLVVNLKIWLIADTWTWLSFTCWLLSVLSWFGFATMGTEVWFFGRIKIGYDEFGAFLPTALSAGYGLLIVIGCFMALGRHFAYNQYQRMFHPDLCQYLQATLSKRNRRLTINISPENEQTLSMSLDDVNASDLVRPTDFEAFKDVQNSRGNTGVKIDIDSDDMFEASSAVPASMVMESLPMTDSFSQSVYSASVASDAPVAAWALDKGPQQQTRAANSSFSRRNTGFAFSCDEPTTLAESYIASGSLPASDALTSAIRNSTHDV</sequence>
<feature type="domain" description="P-type ATPase C-terminal" evidence="19">
    <location>
        <begin position="952"/>
        <end position="1204"/>
    </location>
</feature>
<dbReference type="InterPro" id="IPR008250">
    <property type="entry name" value="ATPase_P-typ_transduc_dom_A_sf"/>
</dbReference>
<feature type="binding site" evidence="14">
    <location>
        <position position="805"/>
    </location>
    <ligand>
        <name>ATP</name>
        <dbReference type="ChEBI" id="CHEBI:30616"/>
    </ligand>
</feature>
<dbReference type="GO" id="GO:0140326">
    <property type="term" value="F:ATPase-coupled intramembrane lipid transporter activity"/>
    <property type="evidence" value="ECO:0007669"/>
    <property type="project" value="UniProtKB-EC"/>
</dbReference>
<dbReference type="Pfam" id="PF16209">
    <property type="entry name" value="PhoLip_ATPase_N"/>
    <property type="match status" value="1"/>
</dbReference>
<feature type="region of interest" description="Disordered" evidence="17">
    <location>
        <begin position="1"/>
        <end position="45"/>
    </location>
</feature>
<feature type="binding site" evidence="14">
    <location>
        <position position="681"/>
    </location>
    <ligand>
        <name>ATP</name>
        <dbReference type="ChEBI" id="CHEBI:30616"/>
    </ligand>
</feature>
<keyword evidence="6 14" id="KW-0547">Nucleotide-binding</keyword>
<feature type="binding site" evidence="14">
    <location>
        <position position="930"/>
    </location>
    <ligand>
        <name>ATP</name>
        <dbReference type="ChEBI" id="CHEBI:30616"/>
    </ligand>
</feature>
<feature type="region of interest" description="Disordered" evidence="17">
    <location>
        <begin position="61"/>
        <end position="107"/>
    </location>
</feature>
<evidence type="ECO:0000256" key="2">
    <source>
        <dbReference type="ARBA" id="ARBA00008109"/>
    </source>
</evidence>
<evidence type="ECO:0000313" key="21">
    <source>
        <dbReference type="Proteomes" id="UP001146120"/>
    </source>
</evidence>